<keyword evidence="9" id="KW-0238">DNA-binding</keyword>
<dbReference type="STRING" id="4232.A0A251VQA6"/>
<accession>A0A251VQA6</accession>
<dbReference type="OMA" id="MGDILFF"/>
<dbReference type="Pfam" id="PF24662">
    <property type="entry name" value="DUF7650"/>
    <property type="match status" value="1"/>
</dbReference>
<evidence type="ECO:0000256" key="3">
    <source>
        <dbReference type="ARBA" id="ARBA00023163"/>
    </source>
</evidence>
<evidence type="ECO:0000259" key="7">
    <source>
        <dbReference type="Pfam" id="PF25826"/>
    </source>
</evidence>
<dbReference type="GO" id="GO:0005634">
    <property type="term" value="C:nucleus"/>
    <property type="evidence" value="ECO:0000318"/>
    <property type="project" value="GO_Central"/>
</dbReference>
<evidence type="ECO:0000313" key="10">
    <source>
        <dbReference type="Proteomes" id="UP000215914"/>
    </source>
</evidence>
<sequence length="519" mass="59037">MELPLCHDANTNDHKSGMEDCGISDEESWSAIEQDSFLLGLYIFGKNLRVVNKFMGNKGMPNVLSYYYGKFYRSDEHRKWSLYRKKRSRKSIPGKRIFSGWRRHELLSRLLTKVTDECKSSLTQVVRAFEEGKLSLEKYVYTLRDTVGMNLLIESVAIGKRKQDLISKTKRIPKNKHVQSALSSLKTDEIVDSLKDRIGLSKARLDELFWDVVWPRLLARGWHSEQPKSYGFQNSKNSLVFLAPGVTKYSRRSLEKGSQYFDSFTDVLNKVASEPHLLERDPDGDQLVEPRVKQDVDDEQDSMKYTIVDTSMVGLVKVMQTSTSVCGETEHDTMEESHNEDMNRNTLEDKDSPVCEMVNNGEPVRKLKLVFKQKTKRQRVNNIGRSNTSDDDEAIEKTLCSEDKRTRIVIDLNKRRVGPDADGGDDSLSSAKQSDSTELTTNNQTELLNAGTNGQRQSTRNRALTTKALEALANDFLNPKKRRRGLEDGTRRRVRGKTALVSSCGVRYINNLGDGVLTT</sequence>
<feature type="compositionally biased region" description="Basic and acidic residues" evidence="5">
    <location>
        <begin position="328"/>
        <end position="348"/>
    </location>
</feature>
<dbReference type="InterPro" id="IPR056067">
    <property type="entry name" value="DUF7650"/>
</dbReference>
<dbReference type="AlphaFoldDB" id="A0A251VQA6"/>
<dbReference type="PANTHER" id="PTHR13859:SF27">
    <property type="entry name" value="HOMEOBOX-LIKE DOMAIN SUPERFAMILY PROTEIN"/>
    <property type="match status" value="1"/>
</dbReference>
<dbReference type="EMBL" id="MNCJ02000326">
    <property type="protein sequence ID" value="KAF5782554.1"/>
    <property type="molecule type" value="Genomic_DNA"/>
</dbReference>
<dbReference type="GO" id="GO:0003677">
    <property type="term" value="F:DNA binding"/>
    <property type="evidence" value="ECO:0007669"/>
    <property type="project" value="UniProtKB-KW"/>
</dbReference>
<feature type="compositionally biased region" description="Low complexity" evidence="5">
    <location>
        <begin position="426"/>
        <end position="449"/>
    </location>
</feature>
<keyword evidence="2" id="KW-0805">Transcription regulation</keyword>
<dbReference type="EMBL" id="CM007890">
    <property type="protein sequence ID" value="OTG36911.1"/>
    <property type="molecule type" value="Genomic_DNA"/>
</dbReference>
<comment type="subcellular location">
    <subcellularLocation>
        <location evidence="1">Nucleus</location>
    </subcellularLocation>
</comment>
<dbReference type="SUPFAM" id="SSF46689">
    <property type="entry name" value="Homeodomain-like"/>
    <property type="match status" value="1"/>
</dbReference>
<name>A0A251VQA6_HELAN</name>
<dbReference type="Gramene" id="mRNA:HanXRQr2_Chr11g0497201">
    <property type="protein sequence ID" value="mRNA:HanXRQr2_Chr11g0497201"/>
    <property type="gene ID" value="HanXRQr2_Chr11g0497201"/>
</dbReference>
<feature type="region of interest" description="Disordered" evidence="5">
    <location>
        <begin position="416"/>
        <end position="460"/>
    </location>
</feature>
<evidence type="ECO:0000256" key="5">
    <source>
        <dbReference type="SAM" id="MobiDB-lite"/>
    </source>
</evidence>
<evidence type="ECO:0000313" key="9">
    <source>
        <dbReference type="EMBL" id="OTG36911.1"/>
    </source>
</evidence>
<keyword evidence="3" id="KW-0804">Transcription</keyword>
<dbReference type="GO" id="GO:0003714">
    <property type="term" value="F:transcription corepressor activity"/>
    <property type="evidence" value="ECO:0000318"/>
    <property type="project" value="GO_Central"/>
</dbReference>
<gene>
    <name evidence="9" type="ORF">HannXRQ_Chr01g0013081</name>
    <name evidence="8" type="ORF">HanXRQr2_Chr11g0497201</name>
</gene>
<feature type="compositionally biased region" description="Polar residues" evidence="5">
    <location>
        <begin position="450"/>
        <end position="460"/>
    </location>
</feature>
<feature type="region of interest" description="Disordered" evidence="5">
    <location>
        <begin position="327"/>
        <end position="348"/>
    </location>
</feature>
<dbReference type="InParanoid" id="A0A251VQA6"/>
<dbReference type="PANTHER" id="PTHR13859">
    <property type="entry name" value="ATROPHIN-RELATED"/>
    <property type="match status" value="1"/>
</dbReference>
<reference evidence="9" key="2">
    <citation type="submission" date="2017-02" db="EMBL/GenBank/DDBJ databases">
        <title>Sunflower complete genome.</title>
        <authorList>
            <person name="Langlade N."/>
            <person name="Munos S."/>
        </authorList>
    </citation>
    <scope>NUCLEOTIDE SEQUENCE [LARGE SCALE GENOMIC DNA]</scope>
    <source>
        <tissue evidence="9">Leaves</tissue>
    </source>
</reference>
<protein>
    <submittedName>
        <fullName evidence="8">Homeobox-like domain superfamily protein</fullName>
    </submittedName>
    <submittedName>
        <fullName evidence="9">Putative homeodomain-like protein</fullName>
    </submittedName>
</protein>
<keyword evidence="4" id="KW-0539">Nucleus</keyword>
<dbReference type="Pfam" id="PF25826">
    <property type="entry name" value="DUF7952"/>
    <property type="match status" value="1"/>
</dbReference>
<organism evidence="9 10">
    <name type="scientific">Helianthus annuus</name>
    <name type="common">Common sunflower</name>
    <dbReference type="NCBI Taxonomy" id="4232"/>
    <lineage>
        <taxon>Eukaryota</taxon>
        <taxon>Viridiplantae</taxon>
        <taxon>Streptophyta</taxon>
        <taxon>Embryophyta</taxon>
        <taxon>Tracheophyta</taxon>
        <taxon>Spermatophyta</taxon>
        <taxon>Magnoliopsida</taxon>
        <taxon>eudicotyledons</taxon>
        <taxon>Gunneridae</taxon>
        <taxon>Pentapetalae</taxon>
        <taxon>asterids</taxon>
        <taxon>campanulids</taxon>
        <taxon>Asterales</taxon>
        <taxon>Asteraceae</taxon>
        <taxon>Asteroideae</taxon>
        <taxon>Heliantheae alliance</taxon>
        <taxon>Heliantheae</taxon>
        <taxon>Helianthus</taxon>
    </lineage>
</organism>
<evidence type="ECO:0000313" key="8">
    <source>
        <dbReference type="EMBL" id="KAF5782554.1"/>
    </source>
</evidence>
<evidence type="ECO:0000259" key="6">
    <source>
        <dbReference type="Pfam" id="PF24662"/>
    </source>
</evidence>
<evidence type="ECO:0000256" key="2">
    <source>
        <dbReference type="ARBA" id="ARBA00023015"/>
    </source>
</evidence>
<dbReference type="InterPro" id="IPR057712">
    <property type="entry name" value="DUF7952"/>
</dbReference>
<feature type="domain" description="DUF7650" evidence="6">
    <location>
        <begin position="188"/>
        <end position="275"/>
    </location>
</feature>
<proteinExistence type="predicted"/>
<reference evidence="8" key="3">
    <citation type="submission" date="2020-06" db="EMBL/GenBank/DDBJ databases">
        <title>Helianthus annuus Genome sequencing and assembly Release 2.</title>
        <authorList>
            <person name="Gouzy J."/>
            <person name="Langlade N."/>
            <person name="Munos S."/>
        </authorList>
    </citation>
    <scope>NUCLEOTIDE SEQUENCE</scope>
    <source>
        <tissue evidence="8">Leaves</tissue>
    </source>
</reference>
<evidence type="ECO:0000256" key="4">
    <source>
        <dbReference type="ARBA" id="ARBA00023242"/>
    </source>
</evidence>
<keyword evidence="10" id="KW-1185">Reference proteome</keyword>
<evidence type="ECO:0000256" key="1">
    <source>
        <dbReference type="ARBA" id="ARBA00004123"/>
    </source>
</evidence>
<dbReference type="InterPro" id="IPR009057">
    <property type="entry name" value="Homeodomain-like_sf"/>
</dbReference>
<dbReference type="Proteomes" id="UP000215914">
    <property type="component" value="Chromosome 1"/>
</dbReference>
<keyword evidence="9" id="KW-0371">Homeobox</keyword>
<feature type="domain" description="DUF7952" evidence="7">
    <location>
        <begin position="29"/>
        <end position="159"/>
    </location>
</feature>
<reference evidence="8 10" key="1">
    <citation type="journal article" date="2017" name="Nature">
        <title>The sunflower genome provides insights into oil metabolism, flowering and Asterid evolution.</title>
        <authorList>
            <person name="Badouin H."/>
            <person name="Gouzy J."/>
            <person name="Grassa C.J."/>
            <person name="Murat F."/>
            <person name="Staton S.E."/>
            <person name="Cottret L."/>
            <person name="Lelandais-Briere C."/>
            <person name="Owens G.L."/>
            <person name="Carrere S."/>
            <person name="Mayjonade B."/>
            <person name="Legrand L."/>
            <person name="Gill N."/>
            <person name="Kane N.C."/>
            <person name="Bowers J.E."/>
            <person name="Hubner S."/>
            <person name="Bellec A."/>
            <person name="Berard A."/>
            <person name="Berges H."/>
            <person name="Blanchet N."/>
            <person name="Boniface M.C."/>
            <person name="Brunel D."/>
            <person name="Catrice O."/>
            <person name="Chaidir N."/>
            <person name="Claudel C."/>
            <person name="Donnadieu C."/>
            <person name="Faraut T."/>
            <person name="Fievet G."/>
            <person name="Helmstetter N."/>
            <person name="King M."/>
            <person name="Knapp S.J."/>
            <person name="Lai Z."/>
            <person name="Le Paslier M.C."/>
            <person name="Lippi Y."/>
            <person name="Lorenzon L."/>
            <person name="Mandel J.R."/>
            <person name="Marage G."/>
            <person name="Marchand G."/>
            <person name="Marquand E."/>
            <person name="Bret-Mestries E."/>
            <person name="Morien E."/>
            <person name="Nambeesan S."/>
            <person name="Nguyen T."/>
            <person name="Pegot-Espagnet P."/>
            <person name="Pouilly N."/>
            <person name="Raftis F."/>
            <person name="Sallet E."/>
            <person name="Schiex T."/>
            <person name="Thomas J."/>
            <person name="Vandecasteele C."/>
            <person name="Vares D."/>
            <person name="Vear F."/>
            <person name="Vautrin S."/>
            <person name="Crespi M."/>
            <person name="Mangin B."/>
            <person name="Burke J.M."/>
            <person name="Salse J."/>
            <person name="Munos S."/>
            <person name="Vincourt P."/>
            <person name="Rieseberg L.H."/>
            <person name="Langlade N.B."/>
        </authorList>
    </citation>
    <scope>NUCLEOTIDE SEQUENCE [LARGE SCALE GENOMIC DNA]</scope>
    <source>
        <strain evidence="10">cv. SF193</strain>
        <tissue evidence="8">Leaves</tissue>
    </source>
</reference>